<dbReference type="SMART" id="SM00913">
    <property type="entry name" value="IBN_N"/>
    <property type="match status" value="2"/>
</dbReference>
<dbReference type="InterPro" id="IPR057672">
    <property type="entry name" value="TPR_IPO4/5"/>
</dbReference>
<evidence type="ECO:0000256" key="1">
    <source>
        <dbReference type="ARBA" id="ARBA00004123"/>
    </source>
</evidence>
<accession>B3S7D4</accession>
<protein>
    <recommendedName>
        <fullName evidence="8">Importin N-terminal domain-containing protein</fullName>
    </recommendedName>
</protein>
<dbReference type="HOGENOM" id="CLU_003794_1_0_1"/>
<keyword evidence="6" id="KW-0653">Protein transport</keyword>
<evidence type="ECO:0000256" key="6">
    <source>
        <dbReference type="ARBA" id="ARBA00022927"/>
    </source>
</evidence>
<keyword evidence="3" id="KW-0813">Transport</keyword>
<dbReference type="SUPFAM" id="SSF48371">
    <property type="entry name" value="ARM repeat"/>
    <property type="match status" value="2"/>
</dbReference>
<dbReference type="InterPro" id="IPR001494">
    <property type="entry name" value="Importin-beta_N"/>
</dbReference>
<reference evidence="9 10" key="1">
    <citation type="journal article" date="2008" name="Nature">
        <title>The Trichoplax genome and the nature of placozoans.</title>
        <authorList>
            <person name="Srivastava M."/>
            <person name="Begovic E."/>
            <person name="Chapman J."/>
            <person name="Putnam N.H."/>
            <person name="Hellsten U."/>
            <person name="Kawashima T."/>
            <person name="Kuo A."/>
            <person name="Mitros T."/>
            <person name="Salamov A."/>
            <person name="Carpenter M.L."/>
            <person name="Signorovitch A.Y."/>
            <person name="Moreno M.A."/>
            <person name="Kamm K."/>
            <person name="Grimwood J."/>
            <person name="Schmutz J."/>
            <person name="Shapiro H."/>
            <person name="Grigoriev I.V."/>
            <person name="Buss L.W."/>
            <person name="Schierwater B."/>
            <person name="Dellaporta S.L."/>
            <person name="Rokhsar D.S."/>
        </authorList>
    </citation>
    <scope>NUCLEOTIDE SEQUENCE [LARGE SCALE GENOMIC DNA]</scope>
    <source>
        <strain evidence="9 10">Grell-BS-1999</strain>
    </source>
</reference>
<organism evidence="9 10">
    <name type="scientific">Trichoplax adhaerens</name>
    <name type="common">Trichoplax reptans</name>
    <dbReference type="NCBI Taxonomy" id="10228"/>
    <lineage>
        <taxon>Eukaryota</taxon>
        <taxon>Metazoa</taxon>
        <taxon>Placozoa</taxon>
        <taxon>Uniplacotomia</taxon>
        <taxon>Trichoplacea</taxon>
        <taxon>Trichoplacidae</taxon>
        <taxon>Trichoplax</taxon>
    </lineage>
</organism>
<evidence type="ECO:0000256" key="5">
    <source>
        <dbReference type="ARBA" id="ARBA00022737"/>
    </source>
</evidence>
<dbReference type="Proteomes" id="UP000009022">
    <property type="component" value="Unassembled WGS sequence"/>
</dbReference>
<keyword evidence="7" id="KW-0539">Nucleus</keyword>
<evidence type="ECO:0000259" key="8">
    <source>
        <dbReference type="PROSITE" id="PS50166"/>
    </source>
</evidence>
<dbReference type="GO" id="GO:0005634">
    <property type="term" value="C:nucleus"/>
    <property type="evidence" value="ECO:0000318"/>
    <property type="project" value="GO_Central"/>
</dbReference>
<evidence type="ECO:0000313" key="10">
    <source>
        <dbReference type="Proteomes" id="UP000009022"/>
    </source>
</evidence>
<dbReference type="EMBL" id="DS985254">
    <property type="protein sequence ID" value="EDV21177.1"/>
    <property type="molecule type" value="Genomic_DNA"/>
</dbReference>
<dbReference type="STRING" id="10228.B3S7D4"/>
<dbReference type="InterPro" id="IPR011989">
    <property type="entry name" value="ARM-like"/>
</dbReference>
<dbReference type="InterPro" id="IPR016024">
    <property type="entry name" value="ARM-type_fold"/>
</dbReference>
<keyword evidence="5" id="KW-0677">Repeat</keyword>
<dbReference type="InterPro" id="IPR058584">
    <property type="entry name" value="IMB1_TNPO1-like_TPR"/>
</dbReference>
<comment type="subcellular location">
    <subcellularLocation>
        <location evidence="2">Cytoplasm</location>
    </subcellularLocation>
    <subcellularLocation>
        <location evidence="1">Nucleus</location>
    </subcellularLocation>
</comment>
<dbReference type="CTD" id="6757452"/>
<keyword evidence="10" id="KW-1185">Reference proteome</keyword>
<keyword evidence="4" id="KW-0963">Cytoplasm</keyword>
<dbReference type="Pfam" id="PF25780">
    <property type="entry name" value="TPR_IPO5"/>
    <property type="match status" value="1"/>
</dbReference>
<dbReference type="FunCoup" id="B3S7D4">
    <property type="interactions" value="1541"/>
</dbReference>
<sequence>MMMNNTVLQAFAIDCTVISSSHLVVEANAKDIFTATTELKEILKSPAVIGQLASLLTVSQFPQVRQYAAILLRRKISKLWNKLDSDSRFRMKQLCLQALTQESIKIVQHSIAEIISVIAKYDLPEGNWNELMILLSEYTKSPDGKLVEIGMHVLKSISSNGGETLKPYLSSLFPLFGACLSNTDNVIISSYALEVMTNIMDYLGPNDIAIIKPFIPKAIDVIKKLLTTDEIRAQEAMEFFDQIAESNINLLNSNLLEVIQFCLQIAQNDQFEDSTRCKALSFISWVTTLKKKSMLRLNLVPTVLEVIFPILSSSASSDDTDMDDDESENSVVTNAGQLIDVFALHLPPETFFSFLFPYIDRYFNSQEPLKVKAALVSIAVVAEGCSEYIRFKLLDRMVMCIGKGIESHHEIVQNAALYALGQFAMYLQPDVNKYAPNILPLLFNHLGNLVKKATANKTFAISRAYYALEQFCEHLDADINPYLQSLLEMLLATLNNTQISFIKELAISALGATVNAAKDAIRPYFQGIVDILKPYIILHVADSGECFDLRLQAIDTLGCLIRCTNEEILGSFAEECVQLGLIPTGIGDGPLSGLIDFEDNGSDDDDDDKYCEVSNAFLAEKEDACNSISEIAKNIGNSFLPYLDESLIEVNKLITSEWENIRKAAVSCLATLCRLLYACHLQFKSGSAPTVFKALENLLNTVIQIIGEDPDRIVVIAALAAAEEIMRDLREDFVNQCPELFPGFIRIVARVLNNGVACQDNSDNGDAEEIDEGIAEYDGLVVEHAGNLLPIIINLVGGENFAPSFGEISSLLVKRNRPSSSVSERSFVIGTLAEMSASMRSAIKPFVKDLYPLFLSSTDDEEDDVCNNAIYGLGLLAQHGDQVMYGNYMAILQALFRAAPKRGNRCRQLLDNICACVSRLIIANDTLVPIDNVFPQVVSNLPLVVDKEENKVVFTSILKLLNAGHAQVFSHMDRLIVIFATVLSDSEVDEDTVTIIHHIVANVRQRFPAEFDKVVATMNASQKAAMLAVFEGKSS</sequence>
<dbReference type="InterPro" id="IPR040122">
    <property type="entry name" value="Importin_beta"/>
</dbReference>
<dbReference type="GO" id="GO:0005737">
    <property type="term" value="C:cytoplasm"/>
    <property type="evidence" value="ECO:0000318"/>
    <property type="project" value="GO_Central"/>
</dbReference>
<gene>
    <name evidence="9" type="ORF">TRIADDRAFT_60126</name>
</gene>
<dbReference type="OrthoDB" id="7862313at2759"/>
<dbReference type="InParanoid" id="B3S7D4"/>
<dbReference type="GO" id="GO:0061608">
    <property type="term" value="F:nuclear import signal receptor activity"/>
    <property type="evidence" value="ECO:0000318"/>
    <property type="project" value="GO_Central"/>
</dbReference>
<dbReference type="Gene3D" id="1.25.10.10">
    <property type="entry name" value="Leucine-rich Repeat Variant"/>
    <property type="match status" value="1"/>
</dbReference>
<dbReference type="GO" id="GO:0008139">
    <property type="term" value="F:nuclear localization sequence binding"/>
    <property type="evidence" value="ECO:0000318"/>
    <property type="project" value="GO_Central"/>
</dbReference>
<dbReference type="FunFam" id="1.25.10.10:FF:000186">
    <property type="entry name" value="Importin 4"/>
    <property type="match status" value="1"/>
</dbReference>
<dbReference type="GO" id="GO:0031267">
    <property type="term" value="F:small GTPase binding"/>
    <property type="evidence" value="ECO:0007669"/>
    <property type="project" value="InterPro"/>
</dbReference>
<name>B3S7D4_TRIAD</name>
<evidence type="ECO:0000256" key="3">
    <source>
        <dbReference type="ARBA" id="ARBA00022448"/>
    </source>
</evidence>
<dbReference type="GeneID" id="6757452"/>
<proteinExistence type="predicted"/>
<dbReference type="RefSeq" id="XP_002116144.1">
    <property type="nucleotide sequence ID" value="XM_002116108.1"/>
</dbReference>
<dbReference type="PROSITE" id="PS50166">
    <property type="entry name" value="IMPORTIN_B_NT"/>
    <property type="match status" value="1"/>
</dbReference>
<evidence type="ECO:0000256" key="4">
    <source>
        <dbReference type="ARBA" id="ARBA00022490"/>
    </source>
</evidence>
<dbReference type="OMA" id="VMPRIRH"/>
<dbReference type="KEGG" id="tad:TRIADDRAFT_60126"/>
<dbReference type="AlphaFoldDB" id="B3S7D4"/>
<evidence type="ECO:0000256" key="7">
    <source>
        <dbReference type="ARBA" id="ARBA00023242"/>
    </source>
</evidence>
<dbReference type="GO" id="GO:0006606">
    <property type="term" value="P:protein import into nucleus"/>
    <property type="evidence" value="ECO:0000318"/>
    <property type="project" value="GO_Central"/>
</dbReference>
<dbReference type="PANTHER" id="PTHR10527">
    <property type="entry name" value="IMPORTIN BETA"/>
    <property type="match status" value="1"/>
</dbReference>
<dbReference type="Pfam" id="PF25574">
    <property type="entry name" value="TPR_IMB1"/>
    <property type="match status" value="1"/>
</dbReference>
<dbReference type="Pfam" id="PF03810">
    <property type="entry name" value="IBN_N"/>
    <property type="match status" value="1"/>
</dbReference>
<dbReference type="eggNOG" id="KOG2171">
    <property type="taxonomic scope" value="Eukaryota"/>
</dbReference>
<dbReference type="PhylomeDB" id="B3S7D4"/>
<feature type="domain" description="Importin N-terminal" evidence="8">
    <location>
        <begin position="35"/>
        <end position="101"/>
    </location>
</feature>
<evidence type="ECO:0000256" key="2">
    <source>
        <dbReference type="ARBA" id="ARBA00004496"/>
    </source>
</evidence>
<evidence type="ECO:0000313" key="9">
    <source>
        <dbReference type="EMBL" id="EDV21177.1"/>
    </source>
</evidence>